<dbReference type="Proteomes" id="UP001408356">
    <property type="component" value="Unassembled WGS sequence"/>
</dbReference>
<name>A0ABR2UF99_9PEZI</name>
<evidence type="ECO:0000256" key="1">
    <source>
        <dbReference type="SAM" id="MobiDB-lite"/>
    </source>
</evidence>
<feature type="compositionally biased region" description="Acidic residues" evidence="1">
    <location>
        <begin position="192"/>
        <end position="226"/>
    </location>
</feature>
<proteinExistence type="predicted"/>
<sequence length="266" mass="30079">MAEQVPEQVTVTAGLPIPKGLPRGEQWRIRELKRLRLMKHDRGGPKWADKPSSRVRRCSLRVPPPIIVKRVERRYSRKQKATVLHWMLHAYVPRGEANPTGAERPGLPAAHQRPYDIRQFRAVTTREAGARFQVPAGTLANWWKNRKKYLPASEFAFENEPNRPPPTEQQRQASLANNPPPPPDAGAPMSLDEIENDEPAAAGDDDENEEDNSDDYAEYDDDDDDSLERQLEAQLNAELDKQGTSWNDQGSQESEGDGDDDSEEDI</sequence>
<feature type="region of interest" description="Disordered" evidence="1">
    <location>
        <begin position="157"/>
        <end position="266"/>
    </location>
</feature>
<reference evidence="2 3" key="1">
    <citation type="journal article" date="2024" name="J. Plant Pathol.">
        <title>Sequence and assembly of the genome of Seiridium unicorne, isolate CBS 538.82, causal agent of cypress canker disease.</title>
        <authorList>
            <person name="Scali E."/>
            <person name="Rocca G.D."/>
            <person name="Danti R."/>
            <person name="Garbelotto M."/>
            <person name="Barberini S."/>
            <person name="Baroncelli R."/>
            <person name="Emiliani G."/>
        </authorList>
    </citation>
    <scope>NUCLEOTIDE SEQUENCE [LARGE SCALE GENOMIC DNA]</scope>
    <source>
        <strain evidence="2 3">BM-138-508</strain>
    </source>
</reference>
<feature type="compositionally biased region" description="Acidic residues" evidence="1">
    <location>
        <begin position="254"/>
        <end position="266"/>
    </location>
</feature>
<keyword evidence="3" id="KW-1185">Reference proteome</keyword>
<organism evidence="2 3">
    <name type="scientific">Seiridium unicorne</name>
    <dbReference type="NCBI Taxonomy" id="138068"/>
    <lineage>
        <taxon>Eukaryota</taxon>
        <taxon>Fungi</taxon>
        <taxon>Dikarya</taxon>
        <taxon>Ascomycota</taxon>
        <taxon>Pezizomycotina</taxon>
        <taxon>Sordariomycetes</taxon>
        <taxon>Xylariomycetidae</taxon>
        <taxon>Amphisphaeriales</taxon>
        <taxon>Sporocadaceae</taxon>
        <taxon>Seiridium</taxon>
    </lineage>
</organism>
<dbReference type="EMBL" id="JARVKF010000440">
    <property type="protein sequence ID" value="KAK9413298.1"/>
    <property type="molecule type" value="Genomic_DNA"/>
</dbReference>
<protein>
    <submittedName>
        <fullName evidence="2">Uncharacterized protein</fullName>
    </submittedName>
</protein>
<accession>A0ABR2UF99</accession>
<evidence type="ECO:0000313" key="2">
    <source>
        <dbReference type="EMBL" id="KAK9413298.1"/>
    </source>
</evidence>
<gene>
    <name evidence="2" type="ORF">SUNI508_02497</name>
</gene>
<comment type="caution">
    <text evidence="2">The sequence shown here is derived from an EMBL/GenBank/DDBJ whole genome shotgun (WGS) entry which is preliminary data.</text>
</comment>
<evidence type="ECO:0000313" key="3">
    <source>
        <dbReference type="Proteomes" id="UP001408356"/>
    </source>
</evidence>